<organism evidence="1 2">
    <name type="scientific">Schizothecium vesticola</name>
    <dbReference type="NCBI Taxonomy" id="314040"/>
    <lineage>
        <taxon>Eukaryota</taxon>
        <taxon>Fungi</taxon>
        <taxon>Dikarya</taxon>
        <taxon>Ascomycota</taxon>
        <taxon>Pezizomycotina</taxon>
        <taxon>Sordariomycetes</taxon>
        <taxon>Sordariomycetidae</taxon>
        <taxon>Sordariales</taxon>
        <taxon>Schizotheciaceae</taxon>
        <taxon>Schizothecium</taxon>
    </lineage>
</organism>
<gene>
    <name evidence="1" type="ORF">B0T18DRAFT_183512</name>
</gene>
<keyword evidence="2" id="KW-1185">Reference proteome</keyword>
<accession>A0AA40EQ12</accession>
<comment type="caution">
    <text evidence="1">The sequence shown here is derived from an EMBL/GenBank/DDBJ whole genome shotgun (WGS) entry which is preliminary data.</text>
</comment>
<protein>
    <submittedName>
        <fullName evidence="1">Uncharacterized protein</fullName>
    </submittedName>
</protein>
<name>A0AA40EQ12_9PEZI</name>
<sequence>MRMRCKSSEKGSNFRKSNFPPQCLKSRPFSSFTPTLLRMRLGLTNHPIPSTILRPWVISLDESCIFGAVSYRRRASLLHPHPLHGVKHARCTKLYAGARRGLVTSRQVVHPRLFVRPLGTSPSTWPRLGRRRGDNTCSCIQPFCPLPMGRVHHALFVSPTINMQVSPHFQRWGGKGPGRVLVPTDRPDGAARAAARTVLLGIENAVGEMKCPPRCRLPYTVLAVCHRSGLARKGKKA</sequence>
<proteinExistence type="predicted"/>
<dbReference type="EMBL" id="JAUKUD010000005">
    <property type="protein sequence ID" value="KAK0743389.1"/>
    <property type="molecule type" value="Genomic_DNA"/>
</dbReference>
<evidence type="ECO:0000313" key="1">
    <source>
        <dbReference type="EMBL" id="KAK0743389.1"/>
    </source>
</evidence>
<evidence type="ECO:0000313" key="2">
    <source>
        <dbReference type="Proteomes" id="UP001172155"/>
    </source>
</evidence>
<reference evidence="1" key="1">
    <citation type="submission" date="2023-06" db="EMBL/GenBank/DDBJ databases">
        <title>Genome-scale phylogeny and comparative genomics of the fungal order Sordariales.</title>
        <authorList>
            <consortium name="Lawrence Berkeley National Laboratory"/>
            <person name="Hensen N."/>
            <person name="Bonometti L."/>
            <person name="Westerberg I."/>
            <person name="Brannstrom I.O."/>
            <person name="Guillou S."/>
            <person name="Cros-Aarteil S."/>
            <person name="Calhoun S."/>
            <person name="Haridas S."/>
            <person name="Kuo A."/>
            <person name="Mondo S."/>
            <person name="Pangilinan J."/>
            <person name="Riley R."/>
            <person name="LaButti K."/>
            <person name="Andreopoulos B."/>
            <person name="Lipzen A."/>
            <person name="Chen C."/>
            <person name="Yanf M."/>
            <person name="Daum C."/>
            <person name="Ng V."/>
            <person name="Clum A."/>
            <person name="Steindorff A."/>
            <person name="Ohm R."/>
            <person name="Martin F."/>
            <person name="Silar P."/>
            <person name="Natvig D."/>
            <person name="Lalanne C."/>
            <person name="Gautier V."/>
            <person name="Ament-velasquez S.L."/>
            <person name="Kruys A."/>
            <person name="Hutchinson M.I."/>
            <person name="Powell A.J."/>
            <person name="Barry K."/>
            <person name="Miller A.N."/>
            <person name="Grigoriev I.V."/>
            <person name="Debuchy R."/>
            <person name="Gladieux P."/>
            <person name="Thoren M.H."/>
            <person name="Johannesson H."/>
        </authorList>
    </citation>
    <scope>NUCLEOTIDE SEQUENCE</scope>
    <source>
        <strain evidence="1">SMH3187-1</strain>
    </source>
</reference>
<dbReference type="AlphaFoldDB" id="A0AA40EQ12"/>
<dbReference type="Proteomes" id="UP001172155">
    <property type="component" value="Unassembled WGS sequence"/>
</dbReference>